<dbReference type="EC" id="2.5.1.25" evidence="1"/>
<dbReference type="Pfam" id="PF03942">
    <property type="entry name" value="DTW"/>
    <property type="match status" value="1"/>
</dbReference>
<dbReference type="AlphaFoldDB" id="A0A1Q2M9K2"/>
<keyword evidence="3" id="KW-0949">S-adenosyl-L-methionine</keyword>
<evidence type="ECO:0000313" key="6">
    <source>
        <dbReference type="EMBL" id="AQQ68957.1"/>
    </source>
</evidence>
<reference evidence="6" key="1">
    <citation type="submission" date="2017-02" db="EMBL/GenBank/DDBJ databases">
        <title>Genome of Microbulbifer agarilyticus GP101.</title>
        <authorList>
            <person name="Jung J."/>
            <person name="Bae S.S."/>
            <person name="Baek K."/>
        </authorList>
    </citation>
    <scope>NUCLEOTIDE SEQUENCE [LARGE SCALE GENOMIC DNA]</scope>
    <source>
        <strain evidence="6">GP101</strain>
    </source>
</reference>
<evidence type="ECO:0000256" key="3">
    <source>
        <dbReference type="ARBA" id="ARBA00022691"/>
    </source>
</evidence>
<dbReference type="OrthoDB" id="370626at2"/>
<dbReference type="KEGG" id="maga:Mag101_15940"/>
<gene>
    <name evidence="6" type="ORF">Mag101_15940</name>
</gene>
<evidence type="ECO:0000259" key="5">
    <source>
        <dbReference type="SMART" id="SM01144"/>
    </source>
</evidence>
<dbReference type="SMART" id="SM01144">
    <property type="entry name" value="DTW"/>
    <property type="match status" value="1"/>
</dbReference>
<proteinExistence type="predicted"/>
<keyword evidence="4" id="KW-0819">tRNA processing</keyword>
<evidence type="ECO:0000256" key="1">
    <source>
        <dbReference type="ARBA" id="ARBA00012386"/>
    </source>
</evidence>
<dbReference type="GO" id="GO:0008033">
    <property type="term" value="P:tRNA processing"/>
    <property type="evidence" value="ECO:0007669"/>
    <property type="project" value="UniProtKB-KW"/>
</dbReference>
<dbReference type="GO" id="GO:0016432">
    <property type="term" value="F:tRNA-uridine aminocarboxypropyltransferase activity"/>
    <property type="evidence" value="ECO:0007669"/>
    <property type="project" value="UniProtKB-EC"/>
</dbReference>
<dbReference type="PANTHER" id="PTHR21392">
    <property type="entry name" value="TRNA-URIDINE AMINOCARBOXYPROPYLTRANSFERASE 2"/>
    <property type="match status" value="1"/>
</dbReference>
<dbReference type="InterPro" id="IPR005636">
    <property type="entry name" value="DTW"/>
</dbReference>
<dbReference type="InterPro" id="IPR039262">
    <property type="entry name" value="DTWD2/TAPT"/>
</dbReference>
<keyword evidence="7" id="KW-1185">Reference proteome</keyword>
<dbReference type="STRING" id="260552.Mag101_15940"/>
<sequence length="162" mass="18375">MNIIFLTHERELKKATNTGKLALMGKAAAVVRRVVWKRTEPNAQLLQLLQWPNTGLLYPSSEVHEENVTPQRLSVADCQTFILLDATWQEARKMFNRSVYLKSAPRVELTLDHPSRFSLRRNQRDGGLCTAECVIEILRAKGETAAAAELDIRFRAFLQAGK</sequence>
<dbReference type="RefSeq" id="WP_077407261.1">
    <property type="nucleotide sequence ID" value="NZ_CP019650.1"/>
</dbReference>
<keyword evidence="2" id="KW-0808">Transferase</keyword>
<accession>A0A1Q2M9K2</accession>
<evidence type="ECO:0000256" key="2">
    <source>
        <dbReference type="ARBA" id="ARBA00022679"/>
    </source>
</evidence>
<protein>
    <recommendedName>
        <fullName evidence="1">tRNA-uridine aminocarboxypropyltransferase</fullName>
        <ecNumber evidence="1">2.5.1.25</ecNumber>
    </recommendedName>
</protein>
<dbReference type="PANTHER" id="PTHR21392:SF1">
    <property type="entry name" value="TRNA-URIDINE AMINOCARBOXYPROPYLTRANSFERASE"/>
    <property type="match status" value="1"/>
</dbReference>
<evidence type="ECO:0000313" key="7">
    <source>
        <dbReference type="Proteomes" id="UP000188219"/>
    </source>
</evidence>
<name>A0A1Q2M9K2_9GAMM</name>
<evidence type="ECO:0000256" key="4">
    <source>
        <dbReference type="ARBA" id="ARBA00022694"/>
    </source>
</evidence>
<organism evidence="6 7">
    <name type="scientific">Microbulbifer agarilyticus</name>
    <dbReference type="NCBI Taxonomy" id="260552"/>
    <lineage>
        <taxon>Bacteria</taxon>
        <taxon>Pseudomonadati</taxon>
        <taxon>Pseudomonadota</taxon>
        <taxon>Gammaproteobacteria</taxon>
        <taxon>Cellvibrionales</taxon>
        <taxon>Microbulbiferaceae</taxon>
        <taxon>Microbulbifer</taxon>
    </lineage>
</organism>
<feature type="domain" description="DTW" evidence="5">
    <location>
        <begin position="1"/>
        <end position="162"/>
    </location>
</feature>
<dbReference type="EMBL" id="CP019650">
    <property type="protein sequence ID" value="AQQ68957.1"/>
    <property type="molecule type" value="Genomic_DNA"/>
</dbReference>
<dbReference type="Proteomes" id="UP000188219">
    <property type="component" value="Chromosome"/>
</dbReference>